<evidence type="ECO:0000256" key="1">
    <source>
        <dbReference type="RuleBase" id="RU003682"/>
    </source>
</evidence>
<dbReference type="InterPro" id="IPR005123">
    <property type="entry name" value="Oxoglu/Fe-dep_dioxygenase_dom"/>
</dbReference>
<accession>A0AAD9NU09</accession>
<dbReference type="GO" id="GO:0016491">
    <property type="term" value="F:oxidoreductase activity"/>
    <property type="evidence" value="ECO:0007669"/>
    <property type="project" value="UniProtKB-KW"/>
</dbReference>
<dbReference type="Proteomes" id="UP001209878">
    <property type="component" value="Unassembled WGS sequence"/>
</dbReference>
<proteinExistence type="inferred from homology"/>
<dbReference type="GO" id="GO:0046872">
    <property type="term" value="F:metal ion binding"/>
    <property type="evidence" value="ECO:0007669"/>
    <property type="project" value="UniProtKB-KW"/>
</dbReference>
<comment type="similarity">
    <text evidence="1">Belongs to the iron/ascorbate-dependent oxidoreductase family.</text>
</comment>
<name>A0AAD9NU09_RIDPI</name>
<dbReference type="EMBL" id="JAODUO010000494">
    <property type="protein sequence ID" value="KAK2179379.1"/>
    <property type="molecule type" value="Genomic_DNA"/>
</dbReference>
<dbReference type="Pfam" id="PF03171">
    <property type="entry name" value="2OG-FeII_Oxy"/>
    <property type="match status" value="1"/>
</dbReference>
<dbReference type="InterPro" id="IPR027443">
    <property type="entry name" value="IPNS-like_sf"/>
</dbReference>
<keyword evidence="1" id="KW-0479">Metal-binding</keyword>
<dbReference type="PROSITE" id="PS51471">
    <property type="entry name" value="FE2OG_OXY"/>
    <property type="match status" value="1"/>
</dbReference>
<feature type="domain" description="Fe2OG dioxygenase" evidence="2">
    <location>
        <begin position="172"/>
        <end position="280"/>
    </location>
</feature>
<comment type="caution">
    <text evidence="3">The sequence shown here is derived from an EMBL/GenBank/DDBJ whole genome shotgun (WGS) entry which is preliminary data.</text>
</comment>
<dbReference type="PANTHER" id="PTHR47990">
    <property type="entry name" value="2-OXOGLUTARATE (2OG) AND FE(II)-DEPENDENT OXYGENASE SUPERFAMILY PROTEIN-RELATED"/>
    <property type="match status" value="1"/>
</dbReference>
<keyword evidence="1" id="KW-0408">Iron</keyword>
<dbReference type="InterPro" id="IPR026992">
    <property type="entry name" value="DIOX_N"/>
</dbReference>
<dbReference type="AlphaFoldDB" id="A0AAD9NU09"/>
<evidence type="ECO:0000313" key="3">
    <source>
        <dbReference type="EMBL" id="KAK2179379.1"/>
    </source>
</evidence>
<dbReference type="FunFam" id="2.60.120.330:FF:000038">
    <property type="entry name" value="Si:dkey-10o6.2"/>
    <property type="match status" value="1"/>
</dbReference>
<keyword evidence="1" id="KW-0560">Oxidoreductase</keyword>
<keyword evidence="4" id="KW-1185">Reference proteome</keyword>
<organism evidence="3 4">
    <name type="scientific">Ridgeia piscesae</name>
    <name type="common">Tubeworm</name>
    <dbReference type="NCBI Taxonomy" id="27915"/>
    <lineage>
        <taxon>Eukaryota</taxon>
        <taxon>Metazoa</taxon>
        <taxon>Spiralia</taxon>
        <taxon>Lophotrochozoa</taxon>
        <taxon>Annelida</taxon>
        <taxon>Polychaeta</taxon>
        <taxon>Sedentaria</taxon>
        <taxon>Canalipalpata</taxon>
        <taxon>Sabellida</taxon>
        <taxon>Siboglinidae</taxon>
        <taxon>Ridgeia</taxon>
    </lineage>
</organism>
<reference evidence="3" key="1">
    <citation type="journal article" date="2023" name="Mol. Biol. Evol.">
        <title>Third-Generation Sequencing Reveals the Adaptive Role of the Epigenome in Three Deep-Sea Polychaetes.</title>
        <authorList>
            <person name="Perez M."/>
            <person name="Aroh O."/>
            <person name="Sun Y."/>
            <person name="Lan Y."/>
            <person name="Juniper S.K."/>
            <person name="Young C.R."/>
            <person name="Angers B."/>
            <person name="Qian P.Y."/>
        </authorList>
    </citation>
    <scope>NUCLEOTIDE SEQUENCE</scope>
    <source>
        <strain evidence="3">R07B-5</strain>
    </source>
</reference>
<protein>
    <recommendedName>
        <fullName evidence="2">Fe2OG dioxygenase domain-containing protein</fullName>
    </recommendedName>
</protein>
<sequence>MASVIPIVDLEQFNICKEPEDVSEDVQRQLAAQIIDAFSIVGFVGLKNYGIPQDKLTALMTEAKAFFYLPETTKSKYPYRFENQYDRGGWGHLEQESLDSSTRPGDLKETFDIVSDGKVWPDDEVPGFRPAANEFSRLCLTLSQRVLLLIGIGLGLEDPSYLKNQHSKDDITHAGTLRCLYYPPIRQDTAIKPNQTRCGEHSDFDSLTLLFQDDAGGLELRTRDGEYVPATPMDGVVLLNVGDMMQRWTSDKLVSTIHRVVVPETKLSEERMSFAFFARPNFDCVIKCLDGSDKYEPITPFDQFSKLRRSFIMAFLRYGKRMEMVLPLKCEDNIPEWTGMTLDAAMRKANRREEWRELVARSSVAPERNGQLDYGMVEGGAAICRIISKLNR</sequence>
<evidence type="ECO:0000259" key="2">
    <source>
        <dbReference type="PROSITE" id="PS51471"/>
    </source>
</evidence>
<dbReference type="Gene3D" id="2.60.120.330">
    <property type="entry name" value="B-lactam Antibiotic, Isopenicillin N Synthase, Chain"/>
    <property type="match status" value="1"/>
</dbReference>
<dbReference type="InterPro" id="IPR050231">
    <property type="entry name" value="Iron_ascorbate_oxido_reductase"/>
</dbReference>
<dbReference type="InterPro" id="IPR044861">
    <property type="entry name" value="IPNS-like_FE2OG_OXY"/>
</dbReference>
<gene>
    <name evidence="3" type="ORF">NP493_494g04101</name>
</gene>
<dbReference type="Pfam" id="PF14226">
    <property type="entry name" value="DIOX_N"/>
    <property type="match status" value="1"/>
</dbReference>
<dbReference type="SUPFAM" id="SSF51197">
    <property type="entry name" value="Clavaminate synthase-like"/>
    <property type="match status" value="1"/>
</dbReference>
<evidence type="ECO:0000313" key="4">
    <source>
        <dbReference type="Proteomes" id="UP001209878"/>
    </source>
</evidence>